<keyword evidence="1" id="KW-0812">Transmembrane</keyword>
<name>R9PQC9_AGAAL</name>
<dbReference type="Proteomes" id="UP000014461">
    <property type="component" value="Unassembled WGS sequence"/>
</dbReference>
<reference evidence="2" key="1">
    <citation type="journal article" date="2013" name="Genome Announc.">
        <title>Draft Genome Sequence of Agarivorans albus Strain MKT 106T, an Agarolytic Marine Bacterium.</title>
        <authorList>
            <person name="Yasuike M."/>
            <person name="Nakamura Y."/>
            <person name="Kai W."/>
            <person name="Fujiwara A."/>
            <person name="Fukui Y."/>
            <person name="Satomi M."/>
            <person name="Sano M."/>
        </authorList>
    </citation>
    <scope>NUCLEOTIDE SEQUENCE [LARGE SCALE GENOMIC DNA]</scope>
</reference>
<comment type="caution">
    <text evidence="2">The sequence shown here is derived from an EMBL/GenBank/DDBJ whole genome shotgun (WGS) entry which is preliminary data.</text>
</comment>
<keyword evidence="1" id="KW-1133">Transmembrane helix</keyword>
<organism evidence="2 3">
    <name type="scientific">Agarivorans albus MKT 106</name>
    <dbReference type="NCBI Taxonomy" id="1331007"/>
    <lineage>
        <taxon>Bacteria</taxon>
        <taxon>Pseudomonadati</taxon>
        <taxon>Pseudomonadota</taxon>
        <taxon>Gammaproteobacteria</taxon>
        <taxon>Alteromonadales</taxon>
        <taxon>Alteromonadaceae</taxon>
        <taxon>Agarivorans</taxon>
    </lineage>
</organism>
<evidence type="ECO:0000256" key="1">
    <source>
        <dbReference type="SAM" id="Phobius"/>
    </source>
</evidence>
<keyword evidence="3" id="KW-1185">Reference proteome</keyword>
<protein>
    <submittedName>
        <fullName evidence="2">Uncharacterized protein</fullName>
    </submittedName>
</protein>
<dbReference type="EMBL" id="BARX01000029">
    <property type="protein sequence ID" value="GAD03554.1"/>
    <property type="molecule type" value="Genomic_DNA"/>
</dbReference>
<dbReference type="AlphaFoldDB" id="R9PQC9"/>
<evidence type="ECO:0000313" key="2">
    <source>
        <dbReference type="EMBL" id="GAD03554.1"/>
    </source>
</evidence>
<accession>R9PQC9</accession>
<gene>
    <name evidence="2" type="ORF">AALB_3634</name>
</gene>
<sequence length="60" mass="6777">MGKIVPPLMLIAVVLFPVYRCIRSLQQPDVSAKWHWFIAIIAGLVHSLSWALWFVAMANA</sequence>
<keyword evidence="1" id="KW-0472">Membrane</keyword>
<feature type="transmembrane region" description="Helical" evidence="1">
    <location>
        <begin position="36"/>
        <end position="56"/>
    </location>
</feature>
<evidence type="ECO:0000313" key="3">
    <source>
        <dbReference type="Proteomes" id="UP000014461"/>
    </source>
</evidence>
<proteinExistence type="predicted"/>